<evidence type="ECO:0000313" key="1">
    <source>
        <dbReference type="EMBL" id="KAF1812121.1"/>
    </source>
</evidence>
<evidence type="ECO:0000313" key="2">
    <source>
        <dbReference type="Proteomes" id="UP000504638"/>
    </source>
</evidence>
<protein>
    <recommendedName>
        <fullName evidence="4">Actin-like ATPase domain-containing protein</fullName>
    </recommendedName>
</protein>
<dbReference type="EMBL" id="ML975159">
    <property type="protein sequence ID" value="KAF1812121.1"/>
    <property type="molecule type" value="Genomic_DNA"/>
</dbReference>
<dbReference type="SUPFAM" id="SSF53067">
    <property type="entry name" value="Actin-like ATPase domain"/>
    <property type="match status" value="1"/>
</dbReference>
<dbReference type="AlphaFoldDB" id="A0A6G1G2H1"/>
<reference evidence="3" key="3">
    <citation type="submission" date="2025-04" db="UniProtKB">
        <authorList>
            <consortium name="RefSeq"/>
        </authorList>
    </citation>
    <scope>IDENTIFICATION</scope>
    <source>
        <strain evidence="3">CBS 781.70</strain>
    </source>
</reference>
<evidence type="ECO:0008006" key="4">
    <source>
        <dbReference type="Google" id="ProtNLM"/>
    </source>
</evidence>
<dbReference type="PANTHER" id="PTHR14187:SF5">
    <property type="entry name" value="HEAT SHOCK 70 KDA PROTEIN 12A"/>
    <property type="match status" value="1"/>
</dbReference>
<accession>A0A6G1G2H1</accession>
<dbReference type="Gene3D" id="3.30.420.40">
    <property type="match status" value="1"/>
</dbReference>
<gene>
    <name evidence="1 3" type="ORF">P152DRAFT_449898</name>
</gene>
<proteinExistence type="predicted"/>
<reference evidence="3" key="2">
    <citation type="submission" date="2020-04" db="EMBL/GenBank/DDBJ databases">
        <authorList>
            <consortium name="NCBI Genome Project"/>
        </authorList>
    </citation>
    <scope>NUCLEOTIDE SEQUENCE</scope>
    <source>
        <strain evidence="3">CBS 781.70</strain>
    </source>
</reference>
<dbReference type="GeneID" id="54418707"/>
<dbReference type="PANTHER" id="PTHR14187">
    <property type="entry name" value="ALPHA KINASE/ELONGATION FACTOR 2 KINASE"/>
    <property type="match status" value="1"/>
</dbReference>
<reference evidence="1 3" key="1">
    <citation type="submission" date="2020-01" db="EMBL/GenBank/DDBJ databases">
        <authorList>
            <consortium name="DOE Joint Genome Institute"/>
            <person name="Haridas S."/>
            <person name="Albert R."/>
            <person name="Binder M."/>
            <person name="Bloem J."/>
            <person name="Labutti K."/>
            <person name="Salamov A."/>
            <person name="Andreopoulos B."/>
            <person name="Baker S.E."/>
            <person name="Barry K."/>
            <person name="Bills G."/>
            <person name="Bluhm B.H."/>
            <person name="Cannon C."/>
            <person name="Castanera R."/>
            <person name="Culley D.E."/>
            <person name="Daum C."/>
            <person name="Ezra D."/>
            <person name="Gonzalez J.B."/>
            <person name="Henrissat B."/>
            <person name="Kuo A."/>
            <person name="Liang C."/>
            <person name="Lipzen A."/>
            <person name="Lutzoni F."/>
            <person name="Magnuson J."/>
            <person name="Mondo S."/>
            <person name="Nolan M."/>
            <person name="Ohm R."/>
            <person name="Pangilinan J."/>
            <person name="Park H.-J."/>
            <person name="Ramirez L."/>
            <person name="Alfaro M."/>
            <person name="Sun H."/>
            <person name="Tritt A."/>
            <person name="Yoshinaga Y."/>
            <person name="Zwiers L.-H."/>
            <person name="Turgeon B.G."/>
            <person name="Goodwin S.B."/>
            <person name="Spatafora J.W."/>
            <person name="Crous P.W."/>
            <person name="Grigoriev I.V."/>
        </authorList>
    </citation>
    <scope>NUCLEOTIDE SEQUENCE</scope>
    <source>
        <strain evidence="1 3">CBS 781.70</strain>
    </source>
</reference>
<keyword evidence="2" id="KW-1185">Reference proteome</keyword>
<dbReference type="RefSeq" id="XP_033533752.1">
    <property type="nucleotide sequence ID" value="XM_033678137.1"/>
</dbReference>
<dbReference type="InterPro" id="IPR043129">
    <property type="entry name" value="ATPase_NBD"/>
</dbReference>
<organism evidence="1">
    <name type="scientific">Eremomyces bilateralis CBS 781.70</name>
    <dbReference type="NCBI Taxonomy" id="1392243"/>
    <lineage>
        <taxon>Eukaryota</taxon>
        <taxon>Fungi</taxon>
        <taxon>Dikarya</taxon>
        <taxon>Ascomycota</taxon>
        <taxon>Pezizomycotina</taxon>
        <taxon>Dothideomycetes</taxon>
        <taxon>Dothideomycetes incertae sedis</taxon>
        <taxon>Eremomycetales</taxon>
        <taxon>Eremomycetaceae</taxon>
        <taxon>Eremomyces</taxon>
    </lineage>
</organism>
<dbReference type="CDD" id="cd10170">
    <property type="entry name" value="ASKHA_NBD_HSP70"/>
    <property type="match status" value="1"/>
</dbReference>
<dbReference type="Proteomes" id="UP000504638">
    <property type="component" value="Unplaced"/>
</dbReference>
<evidence type="ECO:0000313" key="3">
    <source>
        <dbReference type="RefSeq" id="XP_033533752.1"/>
    </source>
</evidence>
<name>A0A6G1G2H1_9PEZI</name>
<sequence>MTTAGDKPRQPLESLGKSPVDVTNDYIRAICQHALGVIETKYSKAYIDTIEKEYVLSVPGIWSEKAQNNTLMAATNAGIYPVRLVKELETAALYTIHSQKSIGLVAGDVIIDCDCDGGTADLISYETFNINPLELKELVPCTGDLYGSIMHNHAFEDWLLHQLGDTSISQIKGTTDYPRGMKLFEETIKRTFVSEQDEGQYISFPSATLGNSSSTRIKRNLFEITGADLKSILTPIVSGVCQLVFEQPSSVILCRQLQSTSESTIGSKIKAVFLVGDFGTSTVLLS</sequence>
<dbReference type="OrthoDB" id="2963168at2759"/>